<organism evidence="3 4">
    <name type="scientific">Sphingomonas corticis</name>
    <dbReference type="NCBI Taxonomy" id="2722791"/>
    <lineage>
        <taxon>Bacteria</taxon>
        <taxon>Pseudomonadati</taxon>
        <taxon>Pseudomonadota</taxon>
        <taxon>Alphaproteobacteria</taxon>
        <taxon>Sphingomonadales</taxon>
        <taxon>Sphingomonadaceae</taxon>
        <taxon>Sphingomonas</taxon>
    </lineage>
</organism>
<name>A0ABX1CKU7_9SPHN</name>
<dbReference type="RefSeq" id="WP_168134126.1">
    <property type="nucleotide sequence ID" value="NZ_JAAVJH010000004.1"/>
</dbReference>
<evidence type="ECO:0000256" key="2">
    <source>
        <dbReference type="SAM" id="Phobius"/>
    </source>
</evidence>
<comment type="caution">
    <text evidence="3">The sequence shown here is derived from an EMBL/GenBank/DDBJ whole genome shotgun (WGS) entry which is preliminary data.</text>
</comment>
<proteinExistence type="predicted"/>
<dbReference type="Proteomes" id="UP000732399">
    <property type="component" value="Unassembled WGS sequence"/>
</dbReference>
<evidence type="ECO:0000256" key="1">
    <source>
        <dbReference type="SAM" id="MobiDB-lite"/>
    </source>
</evidence>
<keyword evidence="4" id="KW-1185">Reference proteome</keyword>
<keyword evidence="2" id="KW-1133">Transmembrane helix</keyword>
<keyword evidence="2" id="KW-0812">Transmembrane</keyword>
<reference evidence="3 4" key="1">
    <citation type="submission" date="2020-03" db="EMBL/GenBank/DDBJ databases">
        <authorList>
            <person name="Wang L."/>
            <person name="He N."/>
            <person name="Li Y."/>
            <person name="Fang Y."/>
            <person name="Zhang F."/>
        </authorList>
    </citation>
    <scope>NUCLEOTIDE SEQUENCE [LARGE SCALE GENOMIC DNA]</scope>
    <source>
        <strain evidence="3 4">36D10-4-7</strain>
    </source>
</reference>
<feature type="region of interest" description="Disordered" evidence="1">
    <location>
        <begin position="59"/>
        <end position="82"/>
    </location>
</feature>
<evidence type="ECO:0000313" key="4">
    <source>
        <dbReference type="Proteomes" id="UP000732399"/>
    </source>
</evidence>
<accession>A0ABX1CKU7</accession>
<sequence length="142" mass="14624">MRFVRNLVAQRRLATLICAAALLLKLLIPAGFMIDSTNGRLSVIVCLGAAPRPVAMAMPGRHGDRSHHAAPSGHGQPSDHGKPELPCAFAGLSAATTGPVDPIQLAALIAFVLALGLAAATLPAPAPFARLRPPLRGPPAVR</sequence>
<keyword evidence="2" id="KW-0472">Membrane</keyword>
<feature type="transmembrane region" description="Helical" evidence="2">
    <location>
        <begin position="103"/>
        <end position="122"/>
    </location>
</feature>
<dbReference type="EMBL" id="JAAVJH010000004">
    <property type="protein sequence ID" value="NJR78589.1"/>
    <property type="molecule type" value="Genomic_DNA"/>
</dbReference>
<protein>
    <recommendedName>
        <fullName evidence="5">DUF2946 domain-containing protein</fullName>
    </recommendedName>
</protein>
<gene>
    <name evidence="3" type="ORF">HBH26_08325</name>
</gene>
<evidence type="ECO:0008006" key="5">
    <source>
        <dbReference type="Google" id="ProtNLM"/>
    </source>
</evidence>
<evidence type="ECO:0000313" key="3">
    <source>
        <dbReference type="EMBL" id="NJR78589.1"/>
    </source>
</evidence>